<dbReference type="InterPro" id="IPR029045">
    <property type="entry name" value="ClpP/crotonase-like_dom_sf"/>
</dbReference>
<evidence type="ECO:0000259" key="15">
    <source>
        <dbReference type="Pfam" id="PF00725"/>
    </source>
</evidence>
<dbReference type="InterPro" id="IPR008927">
    <property type="entry name" value="6-PGluconate_DH-like_C_sf"/>
</dbReference>
<evidence type="ECO:0000256" key="2">
    <source>
        <dbReference type="ARBA" id="ARBA00007005"/>
    </source>
</evidence>
<dbReference type="PANTHER" id="PTHR43612:SF3">
    <property type="entry name" value="TRIFUNCTIONAL ENZYME SUBUNIT ALPHA, MITOCHONDRIAL"/>
    <property type="match status" value="1"/>
</dbReference>
<protein>
    <recommendedName>
        <fullName evidence="14">Fatty acid oxidation complex subunit alpha</fullName>
    </recommendedName>
    <domain>
        <recommendedName>
            <fullName evidence="14">Enoyl-CoA hydratase/3-hydroxybutyryl-CoA epimerase</fullName>
            <ecNumber evidence="14">4.2.1.17</ecNumber>
            <ecNumber evidence="14">5.1.2.3</ecNumber>
        </recommendedName>
    </domain>
    <domain>
        <recommendedName>
            <fullName evidence="14">3-hydroxyacyl-CoA dehydrogenase</fullName>
            <ecNumber evidence="14">1.1.1.35</ecNumber>
        </recommendedName>
    </domain>
</protein>
<evidence type="ECO:0000256" key="4">
    <source>
        <dbReference type="ARBA" id="ARBA00022490"/>
    </source>
</evidence>
<keyword evidence="4 14" id="KW-0963">Cytoplasm</keyword>
<comment type="subunit">
    <text evidence="14">Heterotetramer of two alpha chains (FadJ) and two beta chains (FadI).</text>
</comment>
<evidence type="ECO:0000256" key="5">
    <source>
        <dbReference type="ARBA" id="ARBA00022832"/>
    </source>
</evidence>
<keyword evidence="12 14" id="KW-0511">Multifunctional enzyme</keyword>
<dbReference type="Gene3D" id="3.40.50.720">
    <property type="entry name" value="NAD(P)-binding Rossmann-like Domain"/>
    <property type="match status" value="1"/>
</dbReference>
<keyword evidence="8 14" id="KW-0520">NAD</keyword>
<evidence type="ECO:0000256" key="8">
    <source>
        <dbReference type="ARBA" id="ARBA00023027"/>
    </source>
</evidence>
<evidence type="ECO:0000313" key="18">
    <source>
        <dbReference type="Proteomes" id="UP001555342"/>
    </source>
</evidence>
<comment type="similarity">
    <text evidence="3 14">In the N-terminal section; belongs to the enoyl-CoA hydratase/isomerase family.</text>
</comment>
<dbReference type="Pfam" id="PF00378">
    <property type="entry name" value="ECH_1"/>
    <property type="match status" value="1"/>
</dbReference>
<dbReference type="InterPro" id="IPR006108">
    <property type="entry name" value="3HC_DH_C"/>
</dbReference>
<comment type="caution">
    <text evidence="17">The sequence shown here is derived from an EMBL/GenBank/DDBJ whole genome shotgun (WGS) entry which is preliminary data.</text>
</comment>
<dbReference type="EC" id="1.1.1.35" evidence="14"/>
<comment type="catalytic activity">
    <reaction evidence="14">
        <text>(3S)-3-hydroxybutanoyl-CoA = (3R)-3-hydroxybutanoyl-CoA</text>
        <dbReference type="Rhea" id="RHEA:21760"/>
        <dbReference type="ChEBI" id="CHEBI:57315"/>
        <dbReference type="ChEBI" id="CHEBI:57316"/>
        <dbReference type="EC" id="5.1.2.3"/>
    </reaction>
</comment>
<dbReference type="SUPFAM" id="SSF48179">
    <property type="entry name" value="6-phosphogluconate dehydrogenase C-terminal domain-like"/>
    <property type="match status" value="2"/>
</dbReference>
<feature type="site" description="Important for catalytic activity" evidence="14">
    <location>
        <position position="118"/>
    </location>
</feature>
<dbReference type="InterPro" id="IPR012802">
    <property type="entry name" value="FadJ"/>
</dbReference>
<comment type="function">
    <text evidence="14">Catalyzes the formation of a hydroxyacyl-CoA by addition of water on enoyl-CoA. Also exhibits 3-hydroxyacyl-CoA epimerase and 3-hydroxyacyl-CoA dehydrogenase activities.</text>
</comment>
<dbReference type="EC" id="4.2.1.17" evidence="14"/>
<dbReference type="Proteomes" id="UP001555342">
    <property type="component" value="Unassembled WGS sequence"/>
</dbReference>
<reference evidence="17 18" key="1">
    <citation type="submission" date="2024-07" db="EMBL/GenBank/DDBJ databases">
        <authorList>
            <person name="Wang L."/>
        </authorList>
    </citation>
    <scope>NUCLEOTIDE SEQUENCE [LARGE SCALE GENOMIC DNA]</scope>
    <source>
        <strain evidence="17 18">WL359</strain>
    </source>
</reference>
<dbReference type="PROSITE" id="PS00067">
    <property type="entry name" value="3HCDH"/>
    <property type="match status" value="1"/>
</dbReference>
<evidence type="ECO:0000256" key="11">
    <source>
        <dbReference type="ARBA" id="ARBA00023239"/>
    </source>
</evidence>
<keyword evidence="18" id="KW-1185">Reference proteome</keyword>
<keyword evidence="10 14" id="KW-0413">Isomerase</keyword>
<dbReference type="InterPro" id="IPR050136">
    <property type="entry name" value="FA_oxidation_alpha_subunit"/>
</dbReference>
<evidence type="ECO:0000313" key="17">
    <source>
        <dbReference type="EMBL" id="MEW7311778.1"/>
    </source>
</evidence>
<keyword evidence="9 14" id="KW-0443">Lipid metabolism</keyword>
<feature type="region of interest" description="3-hydroxyacyl-CoA dehydrogenase" evidence="14">
    <location>
        <begin position="306"/>
        <end position="707"/>
    </location>
</feature>
<comment type="catalytic activity">
    <reaction evidence="13 14">
        <text>a (3S)-3-hydroxyacyl-CoA + NAD(+) = a 3-oxoacyl-CoA + NADH + H(+)</text>
        <dbReference type="Rhea" id="RHEA:22432"/>
        <dbReference type="ChEBI" id="CHEBI:15378"/>
        <dbReference type="ChEBI" id="CHEBI:57318"/>
        <dbReference type="ChEBI" id="CHEBI:57540"/>
        <dbReference type="ChEBI" id="CHEBI:57945"/>
        <dbReference type="ChEBI" id="CHEBI:90726"/>
        <dbReference type="EC" id="1.1.1.35"/>
    </reaction>
</comment>
<dbReference type="RefSeq" id="WP_367594095.1">
    <property type="nucleotide sequence ID" value="NZ_JBFMVT010000002.1"/>
</dbReference>
<dbReference type="InterPro" id="IPR006180">
    <property type="entry name" value="3-OHacyl-CoA_DH_CS"/>
</dbReference>
<keyword evidence="6 14" id="KW-0442">Lipid degradation</keyword>
<dbReference type="Gene3D" id="3.90.226.10">
    <property type="entry name" value="2-enoyl-CoA Hydratase, Chain A, domain 1"/>
    <property type="match status" value="1"/>
</dbReference>
<accession>A0ABV3NQH8</accession>
<dbReference type="InterPro" id="IPR001753">
    <property type="entry name" value="Enoyl-CoA_hydra/iso"/>
</dbReference>
<evidence type="ECO:0000256" key="10">
    <source>
        <dbReference type="ARBA" id="ARBA00023235"/>
    </source>
</evidence>
<dbReference type="SUPFAM" id="SSF51735">
    <property type="entry name" value="NAD(P)-binding Rossmann-fold domains"/>
    <property type="match status" value="1"/>
</dbReference>
<keyword evidence="11 14" id="KW-0456">Lyase</keyword>
<keyword evidence="5 14" id="KW-0276">Fatty acid metabolism</keyword>
<evidence type="ECO:0000256" key="9">
    <source>
        <dbReference type="ARBA" id="ARBA00023098"/>
    </source>
</evidence>
<dbReference type="InterPro" id="IPR006176">
    <property type="entry name" value="3-OHacyl-CoA_DH_NAD-bd"/>
</dbReference>
<dbReference type="SUPFAM" id="SSF52096">
    <property type="entry name" value="ClpP/crotonase"/>
    <property type="match status" value="1"/>
</dbReference>
<evidence type="ECO:0000256" key="13">
    <source>
        <dbReference type="ARBA" id="ARBA00049556"/>
    </source>
</evidence>
<comment type="catalytic activity">
    <reaction evidence="14">
        <text>a (3S)-3-hydroxyacyl-CoA = a (2E)-enoyl-CoA + H2O</text>
        <dbReference type="Rhea" id="RHEA:16105"/>
        <dbReference type="ChEBI" id="CHEBI:15377"/>
        <dbReference type="ChEBI" id="CHEBI:57318"/>
        <dbReference type="ChEBI" id="CHEBI:58856"/>
        <dbReference type="EC" id="4.2.1.17"/>
    </reaction>
</comment>
<feature type="site" description="Important for catalytic activity" evidence="14">
    <location>
        <position position="140"/>
    </location>
</feature>
<feature type="domain" description="3-hydroxyacyl-CoA dehydrogenase C-terminal" evidence="15">
    <location>
        <begin position="492"/>
        <end position="585"/>
    </location>
</feature>
<feature type="domain" description="3-hydroxyacyl-CoA dehydrogenase C-terminal" evidence="15">
    <location>
        <begin position="617"/>
        <end position="703"/>
    </location>
</feature>
<gene>
    <name evidence="14 17" type="primary">fadJ</name>
    <name evidence="17" type="ORF">AB1E22_03440</name>
</gene>
<dbReference type="CDD" id="cd06558">
    <property type="entry name" value="crotonase-like"/>
    <property type="match status" value="1"/>
</dbReference>
<dbReference type="EC" id="5.1.2.3" evidence="14"/>
<dbReference type="Gene3D" id="1.10.1040.50">
    <property type="match status" value="1"/>
</dbReference>
<feature type="region of interest" description="Enoyl-CoA hydratase" evidence="14">
    <location>
        <begin position="1"/>
        <end position="190"/>
    </location>
</feature>
<organism evidence="17 18">
    <name type="scientific">Buttiauxella gaviniae</name>
    <dbReference type="NCBI Taxonomy" id="82990"/>
    <lineage>
        <taxon>Bacteria</taxon>
        <taxon>Pseudomonadati</taxon>
        <taxon>Pseudomonadota</taxon>
        <taxon>Gammaproteobacteria</taxon>
        <taxon>Enterobacterales</taxon>
        <taxon>Enterobacteriaceae</taxon>
        <taxon>Buttiauxella</taxon>
    </lineage>
</organism>
<dbReference type="Pfam" id="PF00725">
    <property type="entry name" value="3HCDH"/>
    <property type="match status" value="2"/>
</dbReference>
<comment type="similarity">
    <text evidence="2 14">In the central section; belongs to the 3-hydroxyacyl-CoA dehydrogenase family.</text>
</comment>
<dbReference type="Pfam" id="PF02737">
    <property type="entry name" value="3HCDH_N"/>
    <property type="match status" value="1"/>
</dbReference>
<evidence type="ECO:0000256" key="7">
    <source>
        <dbReference type="ARBA" id="ARBA00023002"/>
    </source>
</evidence>
<dbReference type="NCBIfam" id="NF008363">
    <property type="entry name" value="PRK11154.1"/>
    <property type="match status" value="1"/>
</dbReference>
<comment type="catalytic activity">
    <reaction evidence="14">
        <text>a 4-saturated-(3S)-3-hydroxyacyl-CoA = a (3E)-enoyl-CoA + H2O</text>
        <dbReference type="Rhea" id="RHEA:20724"/>
        <dbReference type="ChEBI" id="CHEBI:15377"/>
        <dbReference type="ChEBI" id="CHEBI:58521"/>
        <dbReference type="ChEBI" id="CHEBI:137480"/>
        <dbReference type="EC" id="4.2.1.17"/>
    </reaction>
</comment>
<name>A0ABV3NQH8_9ENTR</name>
<evidence type="ECO:0000259" key="16">
    <source>
        <dbReference type="Pfam" id="PF02737"/>
    </source>
</evidence>
<feature type="domain" description="3-hydroxyacyl-CoA dehydrogenase NAD binding" evidence="16">
    <location>
        <begin position="311"/>
        <end position="489"/>
    </location>
</feature>
<evidence type="ECO:0000256" key="3">
    <source>
        <dbReference type="ARBA" id="ARBA00008750"/>
    </source>
</evidence>
<comment type="subcellular location">
    <subcellularLocation>
        <location evidence="14">Cytoplasm</location>
    </subcellularLocation>
</comment>
<evidence type="ECO:0000256" key="12">
    <source>
        <dbReference type="ARBA" id="ARBA00023268"/>
    </source>
</evidence>
<keyword evidence="7 14" id="KW-0560">Oxidoreductase</keyword>
<dbReference type="PANTHER" id="PTHR43612">
    <property type="entry name" value="TRIFUNCTIONAL ENZYME SUBUNIT ALPHA"/>
    <property type="match status" value="1"/>
</dbReference>
<evidence type="ECO:0000256" key="14">
    <source>
        <dbReference type="HAMAP-Rule" id="MF_01617"/>
    </source>
</evidence>
<dbReference type="NCBIfam" id="TIGR02440">
    <property type="entry name" value="FadJ"/>
    <property type="match status" value="1"/>
</dbReference>
<dbReference type="EMBL" id="JBFMVT010000002">
    <property type="protein sequence ID" value="MEW7311778.1"/>
    <property type="molecule type" value="Genomic_DNA"/>
</dbReference>
<evidence type="ECO:0000256" key="1">
    <source>
        <dbReference type="ARBA" id="ARBA00005005"/>
    </source>
</evidence>
<comment type="pathway">
    <text evidence="1 14">Lipid metabolism; fatty acid beta-oxidation.</text>
</comment>
<proteinExistence type="inferred from homology"/>
<dbReference type="InterPro" id="IPR036291">
    <property type="entry name" value="NAD(P)-bd_dom_sf"/>
</dbReference>
<evidence type="ECO:0000256" key="6">
    <source>
        <dbReference type="ARBA" id="ARBA00022963"/>
    </source>
</evidence>
<dbReference type="HAMAP" id="MF_01617">
    <property type="entry name" value="FadJ"/>
    <property type="match status" value="1"/>
</dbReference>
<sequence length="707" mass="76235">MEQTSAFNLHIRLDNIAVVTIDVPGEKMNTLKASFGPEVHNIIKQIRDNSALQGLIFISGKPDNFIAGADINMIAQCKTALEAQKLAHQGQQIMAEIAALPIPVVAAIHGACLGGGLELALACHSRICTDDEKTKLGLPEVQLGLLPGSGGTQRLPRLIGVSNALDIILTGKQLRPRQALKLGLVDEVVPQSILLAAAVERVLKGRQPSRTLPVRERILAGPLGRTLLFNVVSKKTEQKTRGNYPATQRIIDVIKTGLGQGSFSGYEAEAKAFGELAMTPQSSALRGLFFASTELKKEHGADAQPRPINAVGVLGGGLMGGGIAFVTATKGKLPVRIKDINDDGINHALKYSWDLLDKKVRHRHMKAAERQREMARISGGTDYQGFHNRDIMVEAVFEDLALKQKMVAEIEQNAAPHTIFASNTSSLPIADIAANAARPEQIIGLHYFSPVDKMPLVEVIPHAGTSAETISTTVSLAKKQGKTPIVVGDSAGFYVNRILAPYVNEAMRCLVEGEPVDKIDNALVAFGFPVGPIQLLDEVGIDVGTKIGPILQHAYGDRFAAPQNIAAILNDDRKGRKNGRGFYLYPAKGSRSKKQVDPAIYTLLGVSPKGQLAEKEIAQRCVMMMLNEAARCLDEGVVRNARDGDIGGVFGIGFPPFLGGPFRYMDTLGASEVVAQLQRLASQYGERFAPCDGLLQMVEGQRKFREE</sequence>